<accession>B0TT02</accession>
<dbReference type="KEGG" id="shl:Shal_2002"/>
<organism evidence="1 2">
    <name type="scientific">Shewanella halifaxensis (strain HAW-EB4)</name>
    <dbReference type="NCBI Taxonomy" id="458817"/>
    <lineage>
        <taxon>Bacteria</taxon>
        <taxon>Pseudomonadati</taxon>
        <taxon>Pseudomonadota</taxon>
        <taxon>Gammaproteobacteria</taxon>
        <taxon>Alteromonadales</taxon>
        <taxon>Shewanellaceae</taxon>
        <taxon>Shewanella</taxon>
    </lineage>
</organism>
<evidence type="ECO:0000313" key="1">
    <source>
        <dbReference type="EMBL" id="ABZ76563.1"/>
    </source>
</evidence>
<dbReference type="HOGENOM" id="CLU_2452934_0_0_6"/>
<evidence type="ECO:0000313" key="2">
    <source>
        <dbReference type="Proteomes" id="UP000001317"/>
    </source>
</evidence>
<dbReference type="EMBL" id="CP000931">
    <property type="protein sequence ID" value="ABZ76563.1"/>
    <property type="molecule type" value="Genomic_DNA"/>
</dbReference>
<reference evidence="1" key="1">
    <citation type="submission" date="2008-01" db="EMBL/GenBank/DDBJ databases">
        <title>Complete sequence of Shewanella halifaxensis HAW-EB4.</title>
        <authorList>
            <consortium name="US DOE Joint Genome Institute"/>
            <person name="Copeland A."/>
            <person name="Lucas S."/>
            <person name="Lapidus A."/>
            <person name="Glavina del Rio T."/>
            <person name="Dalin E."/>
            <person name="Tice H."/>
            <person name="Bruce D."/>
            <person name="Goodwin L."/>
            <person name="Pitluck S."/>
            <person name="Sims D."/>
            <person name="Brettin T."/>
            <person name="Detter J.C."/>
            <person name="Han C."/>
            <person name="Kuske C.R."/>
            <person name="Schmutz J."/>
            <person name="Larimer F."/>
            <person name="Land M."/>
            <person name="Hauser L."/>
            <person name="Kyrpides N."/>
            <person name="Kim E."/>
            <person name="Zhao J.-S."/>
            <person name="Richardson P."/>
        </authorList>
    </citation>
    <scope>NUCLEOTIDE SEQUENCE [LARGE SCALE GENOMIC DNA]</scope>
    <source>
        <strain evidence="1">HAW-EB4</strain>
    </source>
</reference>
<keyword evidence="2" id="KW-1185">Reference proteome</keyword>
<gene>
    <name evidence="1" type="ordered locus">Shal_2002</name>
</gene>
<proteinExistence type="predicted"/>
<dbReference type="AlphaFoldDB" id="B0TT02"/>
<protein>
    <submittedName>
        <fullName evidence="1">Uncharacterized protein</fullName>
    </submittedName>
</protein>
<name>B0TT02_SHEHH</name>
<dbReference type="Proteomes" id="UP000001317">
    <property type="component" value="Chromosome"/>
</dbReference>
<sequence>MTQFKSSFKSSFKNRYKNALIDMKLASANYRLKKITPKPSAAHHKIRRKNIKNIFLPTKNRANPQVPVKNIDGDNWQIKSWRITKRINV</sequence>